<dbReference type="Proteomes" id="UP000199622">
    <property type="component" value="Unassembled WGS sequence"/>
</dbReference>
<organism evidence="1 2">
    <name type="scientific">Amycolatopsis tolypomycina</name>
    <dbReference type="NCBI Taxonomy" id="208445"/>
    <lineage>
        <taxon>Bacteria</taxon>
        <taxon>Bacillati</taxon>
        <taxon>Actinomycetota</taxon>
        <taxon>Actinomycetes</taxon>
        <taxon>Pseudonocardiales</taxon>
        <taxon>Pseudonocardiaceae</taxon>
        <taxon>Amycolatopsis</taxon>
    </lineage>
</organism>
<evidence type="ECO:0000313" key="1">
    <source>
        <dbReference type="EMBL" id="SED62183.1"/>
    </source>
</evidence>
<dbReference type="AlphaFoldDB" id="A0A1H5C5R5"/>
<evidence type="ECO:0000313" key="2">
    <source>
        <dbReference type="Proteomes" id="UP000199622"/>
    </source>
</evidence>
<keyword evidence="2" id="KW-1185">Reference proteome</keyword>
<name>A0A1H5C5R5_9PSEU</name>
<gene>
    <name evidence="1" type="ORF">SAMN04489727_8619</name>
</gene>
<dbReference type="EMBL" id="FNSO01000004">
    <property type="protein sequence ID" value="SED62183.1"/>
    <property type="molecule type" value="Genomic_DNA"/>
</dbReference>
<sequence length="55" mass="6442">MNSMIWNLGTDIVFHPGDTLEPGWREVALARREELRRLAADLRRDQMMIAFLKSI</sequence>
<reference evidence="2" key="1">
    <citation type="submission" date="2016-10" db="EMBL/GenBank/DDBJ databases">
        <authorList>
            <person name="Varghese N."/>
            <person name="Submissions S."/>
        </authorList>
    </citation>
    <scope>NUCLEOTIDE SEQUENCE [LARGE SCALE GENOMIC DNA]</scope>
    <source>
        <strain evidence="2">DSM 44544</strain>
    </source>
</reference>
<protein>
    <submittedName>
        <fullName evidence="1">Uncharacterized protein</fullName>
    </submittedName>
</protein>
<proteinExistence type="predicted"/>
<accession>A0A1H5C5R5</accession>